<evidence type="ECO:0000313" key="1">
    <source>
        <dbReference type="EMBL" id="MBY86748.1"/>
    </source>
</evidence>
<gene>
    <name evidence="1" type="ORF">g.16869</name>
</gene>
<protein>
    <submittedName>
        <fullName evidence="1">Uncharacterized protein</fullName>
    </submittedName>
</protein>
<sequence>MCPRDKPPKPKNRKANEHGLCARWYNKTTHRRNGNVDLFGPGELLPPISHTGSERGTVFPPSRVRALSVRNALDVSSARGGGGRKKLRTVLFQELGRYVGKRSIAIKVYAFGHDGVVHTLQQCKGPTCQGRI</sequence>
<dbReference type="EMBL" id="GGMS01017545">
    <property type="protein sequence ID" value="MBY86748.1"/>
    <property type="molecule type" value="Transcribed_RNA"/>
</dbReference>
<organism evidence="1">
    <name type="scientific">Sipha flava</name>
    <name type="common">yellow sugarcane aphid</name>
    <dbReference type="NCBI Taxonomy" id="143950"/>
    <lineage>
        <taxon>Eukaryota</taxon>
        <taxon>Metazoa</taxon>
        <taxon>Ecdysozoa</taxon>
        <taxon>Arthropoda</taxon>
        <taxon>Hexapoda</taxon>
        <taxon>Insecta</taxon>
        <taxon>Pterygota</taxon>
        <taxon>Neoptera</taxon>
        <taxon>Paraneoptera</taxon>
        <taxon>Hemiptera</taxon>
        <taxon>Sternorrhyncha</taxon>
        <taxon>Aphidomorpha</taxon>
        <taxon>Aphidoidea</taxon>
        <taxon>Aphididae</taxon>
        <taxon>Sipha</taxon>
    </lineage>
</organism>
<reference evidence="1" key="1">
    <citation type="submission" date="2018-04" db="EMBL/GenBank/DDBJ databases">
        <title>Transcriptome assembly of Sipha flava.</title>
        <authorList>
            <person name="Scully E.D."/>
            <person name="Geib S.M."/>
            <person name="Palmer N.A."/>
            <person name="Koch K."/>
            <person name="Bradshaw J."/>
            <person name="Heng-Moss T."/>
            <person name="Sarath G."/>
        </authorList>
    </citation>
    <scope>NUCLEOTIDE SEQUENCE</scope>
</reference>
<dbReference type="AlphaFoldDB" id="A0A2S2R9V6"/>
<proteinExistence type="predicted"/>
<name>A0A2S2R9V6_9HEMI</name>
<accession>A0A2S2R9V6</accession>